<organism evidence="19">
    <name type="scientific">Darwinula stevensoni</name>
    <dbReference type="NCBI Taxonomy" id="69355"/>
    <lineage>
        <taxon>Eukaryota</taxon>
        <taxon>Metazoa</taxon>
        <taxon>Ecdysozoa</taxon>
        <taxon>Arthropoda</taxon>
        <taxon>Crustacea</taxon>
        <taxon>Oligostraca</taxon>
        <taxon>Ostracoda</taxon>
        <taxon>Podocopa</taxon>
        <taxon>Podocopida</taxon>
        <taxon>Darwinulocopina</taxon>
        <taxon>Darwinuloidea</taxon>
        <taxon>Darwinulidae</taxon>
        <taxon>Darwinula</taxon>
    </lineage>
</organism>
<dbReference type="InterPro" id="IPR001623">
    <property type="entry name" value="DnaJ_domain"/>
</dbReference>
<dbReference type="OrthoDB" id="10256793at2759"/>
<dbReference type="PROSITE" id="PS50076">
    <property type="entry name" value="DNAJ_2"/>
    <property type="match status" value="1"/>
</dbReference>
<dbReference type="HAMAP" id="MF_01152">
    <property type="entry name" value="DnaJ"/>
    <property type="match status" value="1"/>
</dbReference>
<keyword evidence="7 12" id="KW-0863">Zinc-finger</keyword>
<evidence type="ECO:0000256" key="14">
    <source>
        <dbReference type="PROSITE-ProRule" id="PRU10015"/>
    </source>
</evidence>
<dbReference type="InterPro" id="IPR002939">
    <property type="entry name" value="DnaJ_C"/>
</dbReference>
<dbReference type="InterPro" id="IPR012340">
    <property type="entry name" value="NA-bd_OB-fold"/>
</dbReference>
<feature type="domain" description="J" evidence="16">
    <location>
        <begin position="143"/>
        <end position="210"/>
    </location>
</feature>
<feature type="zinc finger region" description="CR-type" evidence="12">
    <location>
        <begin position="283"/>
        <end position="365"/>
    </location>
</feature>
<dbReference type="Gene3D" id="2.40.50.140">
    <property type="entry name" value="Nucleic acid-binding proteins"/>
    <property type="match status" value="1"/>
</dbReference>
<dbReference type="SUPFAM" id="SSF57938">
    <property type="entry name" value="DnaJ/Hsp40 cysteine-rich domain"/>
    <property type="match status" value="1"/>
</dbReference>
<dbReference type="GO" id="GO:0070475">
    <property type="term" value="P:rRNA base methylation"/>
    <property type="evidence" value="ECO:0007669"/>
    <property type="project" value="TreeGrafter"/>
</dbReference>
<feature type="binding site" evidence="13">
    <location>
        <position position="862"/>
    </location>
    <ligand>
        <name>S-adenosyl-L-methionine</name>
        <dbReference type="ChEBI" id="CHEBI:59789"/>
    </ligand>
</feature>
<dbReference type="CDD" id="cd02440">
    <property type="entry name" value="AdoMet_MTases"/>
    <property type="match status" value="1"/>
</dbReference>
<comment type="similarity">
    <text evidence="1">Belongs to the GrpE family.</text>
</comment>
<evidence type="ECO:0000313" key="19">
    <source>
        <dbReference type="EMBL" id="CAD7250140.1"/>
    </source>
</evidence>
<dbReference type="FunFam" id="3.40.50.150:FF:000009">
    <property type="entry name" value="23S rRNA (Uracil(1939)-C(5))-methyltransferase RlmD"/>
    <property type="match status" value="1"/>
</dbReference>
<dbReference type="Gene3D" id="3.40.50.150">
    <property type="entry name" value="Vaccinia Virus protein VP39"/>
    <property type="match status" value="1"/>
</dbReference>
<dbReference type="SMART" id="SM00271">
    <property type="entry name" value="DnaJ"/>
    <property type="match status" value="1"/>
</dbReference>
<reference evidence="19" key="1">
    <citation type="submission" date="2020-11" db="EMBL/GenBank/DDBJ databases">
        <authorList>
            <person name="Tran Van P."/>
        </authorList>
    </citation>
    <scope>NUCLEOTIDE SEQUENCE</scope>
</reference>
<keyword evidence="15" id="KW-0175">Coiled coil</keyword>
<dbReference type="CDD" id="cd10719">
    <property type="entry name" value="DnaJ_zf"/>
    <property type="match status" value="1"/>
</dbReference>
<evidence type="ECO:0000259" key="18">
    <source>
        <dbReference type="PROSITE" id="PS51188"/>
    </source>
</evidence>
<dbReference type="GO" id="GO:0051082">
    <property type="term" value="F:unfolded protein binding"/>
    <property type="evidence" value="ECO:0007669"/>
    <property type="project" value="InterPro"/>
</dbReference>
<accession>A0A7R9A9X4</accession>
<dbReference type="GO" id="GO:0008270">
    <property type="term" value="F:zinc ion binding"/>
    <property type="evidence" value="ECO:0007669"/>
    <property type="project" value="UniProtKB-KW"/>
</dbReference>
<dbReference type="EC" id="2.1.1.35" evidence="10"/>
<dbReference type="FunFam" id="2.10.230.10:FF:000002">
    <property type="entry name" value="Molecular chaperone DnaJ"/>
    <property type="match status" value="1"/>
</dbReference>
<dbReference type="GO" id="GO:0006457">
    <property type="term" value="P:protein folding"/>
    <property type="evidence" value="ECO:0007669"/>
    <property type="project" value="InterPro"/>
</dbReference>
<dbReference type="PRINTS" id="PR00625">
    <property type="entry name" value="JDOMAIN"/>
</dbReference>
<sequence>EETSPKKAKKDKHSEKEVALQQELETLQAELEESKDKYLRLFAEFDNFKKRSVKERFELMKTAAQETITAMLPILDDFDRAKKSAESGAETFSEGVQLVYHKLYTTLEHKGLKAMESTGIDFDPEWHEAITDIPAPTEDLKGKVIDTVEKGVDKNADEGTIKKAYRKVAMQFHPDRNPGDKAAEDKFKEAAEAYEVLSDGNKKARYDRYGHAGMENMGGGGFSGGGMNMEDIFAHFGDVFGEGGSPFESFFGGSQGGSRSRTGQKGSNLRIKVALTLEEIEAGVTKKIKVKKQVTCKTCDGSGAKDRSSISTCGTCQGSGYVRQIKNTFLGQMQTTAVCPTCNGSGKKVTASCGTCRGDGRTTDEELIEIPIPAGVQDGMQLSMRGKGNAGQAGGPSGDLLISIEEKPHADLSREGNHVVYDLFLNFADTALGTQAEVPTLSGKVKIKIPAGTQSGKILRLKGKGFPSMQQYGKGDQLINVNVWTPKNLTAEETQLLEKMRTMSNFNPKPGDGEKGKKKSVSSLLITGIADKGKAVGRTSEGEVIFVDGVVPGDVADVLVYRRKKSMSQAIVTKFVTYSPDRIEAACQHFGVCGGCKWQHLAYEAQLRHKFQTVKDSVRRIAKLDESLVLPIIGCEDNFTYRNKLEYSFSSKRWITTQEAAGDEVIDQPGAVGFHRPGSFDKIVDIETCLLQDDLSNQIRNFVRTYAHEHDYSFYDIKSQKGFLRNMIVRNTTQGEWMLIMIFGHHDGDKIKAIMGELEAKFPQLTSLNYVINTKVNDTIFDRDVALWSGRSYIVEKLRDVKYQIGTKSFFQTNPKQAVRLFDVALDFAELKDTDNVYDLYTGLGSIALYVSSKVKHVTGIEEIPEAIADANVNMAFNEITNATFYAGDVRGILNESFVKKHGKPDVVITDPPRVGMHEDVVQTLLQLEAPRIVYISCNPATQARDLALLSEKYETIAIQPVDMFPHTHHIESVAKLKLRT</sequence>
<dbReference type="Gene3D" id="2.10.230.10">
    <property type="entry name" value="Heat shock protein DnaJ, cysteine-rich domain"/>
    <property type="match status" value="1"/>
</dbReference>
<dbReference type="HAMAP" id="MF_01151">
    <property type="entry name" value="GrpE"/>
    <property type="match status" value="1"/>
</dbReference>
<dbReference type="PROSITE" id="PS01230">
    <property type="entry name" value="TRMA_1"/>
    <property type="match status" value="1"/>
</dbReference>
<keyword evidence="4 13" id="KW-0949">S-adenosyl-L-methionine</keyword>
<dbReference type="Pfam" id="PF05958">
    <property type="entry name" value="tRNA_U5-meth_tr"/>
    <property type="match status" value="1"/>
</dbReference>
<dbReference type="InterPro" id="IPR029063">
    <property type="entry name" value="SAM-dependent_MTases_sf"/>
</dbReference>
<feature type="domain" description="CR-type" evidence="18">
    <location>
        <begin position="283"/>
        <end position="365"/>
    </location>
</feature>
<dbReference type="InterPro" id="IPR000740">
    <property type="entry name" value="GrpE"/>
</dbReference>
<evidence type="ECO:0000259" key="16">
    <source>
        <dbReference type="PROSITE" id="PS50076"/>
    </source>
</evidence>
<dbReference type="EMBL" id="LR902190">
    <property type="protein sequence ID" value="CAD7250140.1"/>
    <property type="molecule type" value="Genomic_DNA"/>
</dbReference>
<evidence type="ECO:0000313" key="20">
    <source>
        <dbReference type="Proteomes" id="UP000677054"/>
    </source>
</evidence>
<dbReference type="FunFam" id="2.60.260.20:FF:000005">
    <property type="entry name" value="Chaperone protein dnaJ 1, mitochondrial"/>
    <property type="match status" value="1"/>
</dbReference>
<dbReference type="CDD" id="cd10747">
    <property type="entry name" value="DnaJ_C"/>
    <property type="match status" value="1"/>
</dbReference>
<feature type="active site" description="Nucleophile" evidence="13">
    <location>
        <position position="938"/>
    </location>
</feature>
<keyword evidence="5 12" id="KW-0479">Metal-binding</keyword>
<dbReference type="GO" id="GO:0000774">
    <property type="term" value="F:adenyl-nucleotide exchange factor activity"/>
    <property type="evidence" value="ECO:0007669"/>
    <property type="project" value="InterPro"/>
</dbReference>
<dbReference type="GO" id="GO:0070041">
    <property type="term" value="F:rRNA (uridine-C5-)-methyltransferase activity"/>
    <property type="evidence" value="ECO:0007669"/>
    <property type="project" value="TreeGrafter"/>
</dbReference>
<dbReference type="InterPro" id="IPR013805">
    <property type="entry name" value="GrpE_CC"/>
</dbReference>
<dbReference type="InterPro" id="IPR030390">
    <property type="entry name" value="MeTrfase_TrmA_AS"/>
</dbReference>
<evidence type="ECO:0000256" key="2">
    <source>
        <dbReference type="ARBA" id="ARBA00022603"/>
    </source>
</evidence>
<dbReference type="NCBIfam" id="TIGR02349">
    <property type="entry name" value="DnaJ_bact"/>
    <property type="match status" value="1"/>
</dbReference>
<dbReference type="Gene3D" id="2.60.260.20">
    <property type="entry name" value="Urease metallochaperone UreE, N-terminal domain"/>
    <property type="match status" value="2"/>
</dbReference>
<keyword evidence="20" id="KW-1185">Reference proteome</keyword>
<feature type="binding site" evidence="13">
    <location>
        <position position="812"/>
    </location>
    <ligand>
        <name>S-adenosyl-L-methionine</name>
        <dbReference type="ChEBI" id="CHEBI:59789"/>
    </ligand>
</feature>
<dbReference type="SUPFAM" id="SSF49493">
    <property type="entry name" value="HSP40/DnaJ peptide-binding domain"/>
    <property type="match status" value="2"/>
</dbReference>
<dbReference type="SUPFAM" id="SSF50249">
    <property type="entry name" value="Nucleic acid-binding proteins"/>
    <property type="match status" value="1"/>
</dbReference>
<dbReference type="AlphaFoldDB" id="A0A7R9A9X4"/>
<dbReference type="InterPro" id="IPR012724">
    <property type="entry name" value="DnaJ"/>
</dbReference>
<dbReference type="Gene3D" id="2.40.50.1070">
    <property type="match status" value="1"/>
</dbReference>
<dbReference type="Pfam" id="PF01556">
    <property type="entry name" value="DnaJ_C"/>
    <property type="match status" value="1"/>
</dbReference>
<feature type="binding site" evidence="13">
    <location>
        <position position="841"/>
    </location>
    <ligand>
        <name>S-adenosyl-L-methionine</name>
        <dbReference type="ChEBI" id="CHEBI:59789"/>
    </ligand>
</feature>
<keyword evidence="9" id="KW-0143">Chaperone</keyword>
<proteinExistence type="inferred from homology"/>
<dbReference type="Gene3D" id="3.90.20.20">
    <property type="match status" value="1"/>
</dbReference>
<dbReference type="InterPro" id="IPR008971">
    <property type="entry name" value="HSP40/DnaJ_pept-bd"/>
</dbReference>
<evidence type="ECO:0000256" key="5">
    <source>
        <dbReference type="ARBA" id="ARBA00022723"/>
    </source>
</evidence>
<dbReference type="InterPro" id="IPR010280">
    <property type="entry name" value="U5_MeTrfase_fam"/>
</dbReference>
<dbReference type="NCBIfam" id="TIGR00479">
    <property type="entry name" value="rumA"/>
    <property type="match status" value="1"/>
</dbReference>
<dbReference type="PRINTS" id="PR00773">
    <property type="entry name" value="GRPEPROTEIN"/>
</dbReference>
<dbReference type="GO" id="GO:0042803">
    <property type="term" value="F:protein homodimerization activity"/>
    <property type="evidence" value="ECO:0007669"/>
    <property type="project" value="InterPro"/>
</dbReference>
<evidence type="ECO:0000256" key="6">
    <source>
        <dbReference type="ARBA" id="ARBA00022737"/>
    </source>
</evidence>
<dbReference type="InterPro" id="IPR018253">
    <property type="entry name" value="DnaJ_domain_CS"/>
</dbReference>
<comment type="catalytic activity">
    <reaction evidence="11">
        <text>uridine(54) in tRNA + S-adenosyl-L-methionine = 5-methyluridine(54) in tRNA + S-adenosyl-L-homocysteine + H(+)</text>
        <dbReference type="Rhea" id="RHEA:42712"/>
        <dbReference type="Rhea" id="RHEA-COMP:10167"/>
        <dbReference type="Rhea" id="RHEA-COMP:10193"/>
        <dbReference type="ChEBI" id="CHEBI:15378"/>
        <dbReference type="ChEBI" id="CHEBI:57856"/>
        <dbReference type="ChEBI" id="CHEBI:59789"/>
        <dbReference type="ChEBI" id="CHEBI:65315"/>
        <dbReference type="ChEBI" id="CHEBI:74447"/>
        <dbReference type="EC" id="2.1.1.35"/>
    </reaction>
    <physiologicalReaction direction="left-to-right" evidence="11">
        <dbReference type="Rhea" id="RHEA:42713"/>
    </physiologicalReaction>
</comment>
<keyword evidence="3 13" id="KW-0808">Transferase</keyword>
<evidence type="ECO:0000256" key="1">
    <source>
        <dbReference type="ARBA" id="ARBA00009054"/>
    </source>
</evidence>
<dbReference type="Pfam" id="PF01025">
    <property type="entry name" value="GrpE"/>
    <property type="match status" value="1"/>
</dbReference>
<dbReference type="Pfam" id="PF01938">
    <property type="entry name" value="TRAM"/>
    <property type="match status" value="1"/>
</dbReference>
<dbReference type="Pfam" id="PF00684">
    <property type="entry name" value="DnaJ_CXXCXGXG"/>
    <property type="match status" value="1"/>
</dbReference>
<keyword evidence="8 12" id="KW-0862">Zinc</keyword>
<evidence type="ECO:0000256" key="3">
    <source>
        <dbReference type="ARBA" id="ARBA00022679"/>
    </source>
</evidence>
<feature type="domain" description="TRAM" evidence="17">
    <location>
        <begin position="512"/>
        <end position="574"/>
    </location>
</feature>
<dbReference type="SUPFAM" id="SSF58014">
    <property type="entry name" value="Coiled-coil domain of nucleotide exchange factor GrpE"/>
    <property type="match status" value="1"/>
</dbReference>
<evidence type="ECO:0000256" key="4">
    <source>
        <dbReference type="ARBA" id="ARBA00022691"/>
    </source>
</evidence>
<comment type="similarity">
    <text evidence="13">Belongs to the class I-like SAM-binding methyltransferase superfamily. RNA M5U methyltransferase family.</text>
</comment>
<evidence type="ECO:0000259" key="17">
    <source>
        <dbReference type="PROSITE" id="PS50926"/>
    </source>
</evidence>
<dbReference type="GO" id="GO:0051087">
    <property type="term" value="F:protein-folding chaperone binding"/>
    <property type="evidence" value="ECO:0007669"/>
    <property type="project" value="InterPro"/>
</dbReference>
<feature type="binding site" evidence="13">
    <location>
        <position position="911"/>
    </location>
    <ligand>
        <name>S-adenosyl-L-methionine</name>
        <dbReference type="ChEBI" id="CHEBI:59789"/>
    </ligand>
</feature>
<evidence type="ECO:0000256" key="10">
    <source>
        <dbReference type="ARBA" id="ARBA00033763"/>
    </source>
</evidence>
<dbReference type="InterPro" id="IPR036869">
    <property type="entry name" value="J_dom_sf"/>
</dbReference>
<dbReference type="GO" id="GO:0031072">
    <property type="term" value="F:heat shock protein binding"/>
    <property type="evidence" value="ECO:0007669"/>
    <property type="project" value="InterPro"/>
</dbReference>
<feature type="active site" evidence="14">
    <location>
        <position position="938"/>
    </location>
</feature>
<evidence type="ECO:0000256" key="13">
    <source>
        <dbReference type="PROSITE-ProRule" id="PRU01024"/>
    </source>
</evidence>
<dbReference type="InterPro" id="IPR002792">
    <property type="entry name" value="TRAM_dom"/>
</dbReference>
<dbReference type="Gene3D" id="1.10.287.110">
    <property type="entry name" value="DnaJ domain"/>
    <property type="match status" value="1"/>
</dbReference>
<dbReference type="NCBIfam" id="NF008035">
    <property type="entry name" value="PRK10767.1"/>
    <property type="match status" value="1"/>
</dbReference>
<protein>
    <recommendedName>
        <fullName evidence="10">tRNA (uracil(54)-C(5))-methyltransferase</fullName>
        <ecNumber evidence="10">2.1.1.35</ecNumber>
    </recommendedName>
</protein>
<evidence type="ECO:0000256" key="15">
    <source>
        <dbReference type="SAM" id="Coils"/>
    </source>
</evidence>
<dbReference type="PANTHER" id="PTHR11061:SF30">
    <property type="entry name" value="TRNA (URACIL(54)-C(5))-METHYLTRANSFERASE"/>
    <property type="match status" value="1"/>
</dbReference>
<dbReference type="CDD" id="cd00446">
    <property type="entry name" value="GrpE"/>
    <property type="match status" value="1"/>
</dbReference>
<dbReference type="PROSITE" id="PS51687">
    <property type="entry name" value="SAM_MT_RNA_M5U"/>
    <property type="match status" value="1"/>
</dbReference>
<dbReference type="CDD" id="cd06257">
    <property type="entry name" value="DnaJ"/>
    <property type="match status" value="1"/>
</dbReference>
<name>A0A7R9A9X4_9CRUS</name>
<dbReference type="PROSITE" id="PS50926">
    <property type="entry name" value="TRAM"/>
    <property type="match status" value="1"/>
</dbReference>
<dbReference type="InterPro" id="IPR030391">
    <property type="entry name" value="MeTrfase_TrmA_CS"/>
</dbReference>
<dbReference type="GO" id="GO:0030697">
    <property type="term" value="F:tRNA (uracil(54)-C5)-methyltransferase activity, S-adenosyl methionine-dependent"/>
    <property type="evidence" value="ECO:0007669"/>
    <property type="project" value="UniProtKB-EC"/>
</dbReference>
<dbReference type="PROSITE" id="PS01231">
    <property type="entry name" value="TRMA_2"/>
    <property type="match status" value="1"/>
</dbReference>
<dbReference type="GO" id="GO:0009408">
    <property type="term" value="P:response to heat"/>
    <property type="evidence" value="ECO:0007669"/>
    <property type="project" value="InterPro"/>
</dbReference>
<dbReference type="PROSITE" id="PS51188">
    <property type="entry name" value="ZF_CR"/>
    <property type="match status" value="1"/>
</dbReference>
<keyword evidence="6" id="KW-0677">Repeat</keyword>
<dbReference type="SUPFAM" id="SSF46565">
    <property type="entry name" value="Chaperone J-domain"/>
    <property type="match status" value="1"/>
</dbReference>
<dbReference type="Proteomes" id="UP000677054">
    <property type="component" value="Unassembled WGS sequence"/>
</dbReference>
<evidence type="ECO:0000256" key="11">
    <source>
        <dbReference type="ARBA" id="ARBA00047278"/>
    </source>
</evidence>
<feature type="non-terminal residue" evidence="19">
    <location>
        <position position="1"/>
    </location>
</feature>
<evidence type="ECO:0000256" key="8">
    <source>
        <dbReference type="ARBA" id="ARBA00022833"/>
    </source>
</evidence>
<dbReference type="InterPro" id="IPR036410">
    <property type="entry name" value="HSP_DnaJ_Cys-rich_dom_sf"/>
</dbReference>
<dbReference type="EMBL" id="CAJPEV010002673">
    <property type="protein sequence ID" value="CAG0897711.1"/>
    <property type="molecule type" value="Genomic_DNA"/>
</dbReference>
<feature type="non-terminal residue" evidence="19">
    <location>
        <position position="981"/>
    </location>
</feature>
<evidence type="ECO:0000256" key="9">
    <source>
        <dbReference type="ARBA" id="ARBA00023186"/>
    </source>
</evidence>
<evidence type="ECO:0000256" key="7">
    <source>
        <dbReference type="ARBA" id="ARBA00022771"/>
    </source>
</evidence>
<dbReference type="PROSITE" id="PS00636">
    <property type="entry name" value="DNAJ_1"/>
    <property type="match status" value="1"/>
</dbReference>
<dbReference type="GO" id="GO:0005524">
    <property type="term" value="F:ATP binding"/>
    <property type="evidence" value="ECO:0007669"/>
    <property type="project" value="InterPro"/>
</dbReference>
<dbReference type="SUPFAM" id="SSF53335">
    <property type="entry name" value="S-adenosyl-L-methionine-dependent methyltransferases"/>
    <property type="match status" value="1"/>
</dbReference>
<evidence type="ECO:0000256" key="12">
    <source>
        <dbReference type="PROSITE-ProRule" id="PRU00546"/>
    </source>
</evidence>
<dbReference type="PANTHER" id="PTHR11061">
    <property type="entry name" value="RNA M5U METHYLTRANSFERASE"/>
    <property type="match status" value="1"/>
</dbReference>
<dbReference type="InterPro" id="IPR001305">
    <property type="entry name" value="HSP_DnaJ_Cys-rich_dom"/>
</dbReference>
<keyword evidence="2 13" id="KW-0489">Methyltransferase</keyword>
<feature type="coiled-coil region" evidence="15">
    <location>
        <begin position="10"/>
        <end position="44"/>
    </location>
</feature>
<gene>
    <name evidence="19" type="ORF">DSTB1V02_LOCUS9923</name>
</gene>